<keyword evidence="8" id="KW-1185">Reference proteome</keyword>
<keyword evidence="1" id="KW-0677">Repeat</keyword>
<dbReference type="SMART" id="SM00248">
    <property type="entry name" value="ANK"/>
    <property type="match status" value="2"/>
</dbReference>
<proteinExistence type="predicted"/>
<dbReference type="VEuPathDB" id="FungiDB:PYU1_G003446"/>
<feature type="compositionally biased region" description="Low complexity" evidence="5">
    <location>
        <begin position="386"/>
        <end position="403"/>
    </location>
</feature>
<sequence>MGNVASWLAQCIYPDEQVLWQAARSGDAHTLRAAIAKLTPETRKYMEWQEPCSGRAALAEAALRGHCDCVALLVGAGANCNAKDYRGNTPLHLACKRGKDDVVQYLLQVPNVFPFETNLDTLTPLDLVRKKILKHESCSLSFERCLEELEKKFCVYSGWLYEERGNMLSMVSGISSLGSWKRRFCIVLERGAPDILELALFSMKPCGMRPVCPSSVILYQVGAGMAETTDTKWFNRKDFAFSIRGNRKENCHYDSTIVMEPLQFAAVDQAGYDAWKCFFEHQRQSLHARATSLYGQPVVMLNRPPHALQQGHRTASVVALPTAEQYQYQVPSAQRAATYDRSESKPATAAPLSSYPAFAAVTSQEQEEADLRRAIWLSLQTTGNCPSDPLEPAASPALPVSAPDWDDGDDSASLHSASASDGASSPAAAPAADAAPTSPLVNFGRAPSYSSIGECIVCFDGPQAAVCVPCGHNAVCMSCAEEILETSCECPVCRTPIRELIKLYRV</sequence>
<dbReference type="Proteomes" id="UP000019132">
    <property type="component" value="Unassembled WGS sequence"/>
</dbReference>
<dbReference type="PROSITE" id="PS50297">
    <property type="entry name" value="ANK_REP_REGION"/>
    <property type="match status" value="2"/>
</dbReference>
<evidence type="ECO:0000256" key="4">
    <source>
        <dbReference type="PROSITE-ProRule" id="PRU00175"/>
    </source>
</evidence>
<reference evidence="8" key="1">
    <citation type="journal article" date="2010" name="Genome Biol.">
        <title>Genome sequence of the necrotrophic plant pathogen Pythium ultimum reveals original pathogenicity mechanisms and effector repertoire.</title>
        <authorList>
            <person name="Levesque C.A."/>
            <person name="Brouwer H."/>
            <person name="Cano L."/>
            <person name="Hamilton J.P."/>
            <person name="Holt C."/>
            <person name="Huitema E."/>
            <person name="Raffaele S."/>
            <person name="Robideau G.P."/>
            <person name="Thines M."/>
            <person name="Win J."/>
            <person name="Zerillo M.M."/>
            <person name="Beakes G.W."/>
            <person name="Boore J.L."/>
            <person name="Busam D."/>
            <person name="Dumas B."/>
            <person name="Ferriera S."/>
            <person name="Fuerstenberg S.I."/>
            <person name="Gachon C.M."/>
            <person name="Gaulin E."/>
            <person name="Govers F."/>
            <person name="Grenville-Briggs L."/>
            <person name="Horner N."/>
            <person name="Hostetler J."/>
            <person name="Jiang R.H."/>
            <person name="Johnson J."/>
            <person name="Krajaejun T."/>
            <person name="Lin H."/>
            <person name="Meijer H.J."/>
            <person name="Moore B."/>
            <person name="Morris P."/>
            <person name="Phuntmart V."/>
            <person name="Puiu D."/>
            <person name="Shetty J."/>
            <person name="Stajich J.E."/>
            <person name="Tripathy S."/>
            <person name="Wawra S."/>
            <person name="van West P."/>
            <person name="Whitty B.R."/>
            <person name="Coutinho P.M."/>
            <person name="Henrissat B."/>
            <person name="Martin F."/>
            <person name="Thomas P.D."/>
            <person name="Tyler B.M."/>
            <person name="De Vries R.P."/>
            <person name="Kamoun S."/>
            <person name="Yandell M."/>
            <person name="Tisserat N."/>
            <person name="Buell C.R."/>
        </authorList>
    </citation>
    <scope>NUCLEOTIDE SEQUENCE</scope>
    <source>
        <strain evidence="8">DAOM:BR144</strain>
    </source>
</reference>
<feature type="compositionally biased region" description="Low complexity" evidence="5">
    <location>
        <begin position="411"/>
        <end position="431"/>
    </location>
</feature>
<dbReference type="OMA" id="KCHYRAS"/>
<reference evidence="8" key="2">
    <citation type="submission" date="2010-04" db="EMBL/GenBank/DDBJ databases">
        <authorList>
            <person name="Buell R."/>
            <person name="Hamilton J."/>
            <person name="Hostetler J."/>
        </authorList>
    </citation>
    <scope>NUCLEOTIDE SEQUENCE [LARGE SCALE GENOMIC DNA]</scope>
    <source>
        <strain evidence="8">DAOM:BR144</strain>
    </source>
</reference>
<dbReference type="InterPro" id="IPR001841">
    <property type="entry name" value="Znf_RING"/>
</dbReference>
<dbReference type="GO" id="GO:0008270">
    <property type="term" value="F:zinc ion binding"/>
    <property type="evidence" value="ECO:0007669"/>
    <property type="project" value="UniProtKB-KW"/>
</dbReference>
<feature type="region of interest" description="Disordered" evidence="5">
    <location>
        <begin position="386"/>
        <end position="431"/>
    </location>
</feature>
<dbReference type="Gene3D" id="1.25.40.20">
    <property type="entry name" value="Ankyrin repeat-containing domain"/>
    <property type="match status" value="1"/>
</dbReference>
<keyword evidence="4" id="KW-0862">Zinc</keyword>
<dbReference type="InParanoid" id="K3WER5"/>
<dbReference type="EnsemblProtists" id="PYU1_T003456">
    <property type="protein sequence ID" value="PYU1_T003456"/>
    <property type="gene ID" value="PYU1_G003446"/>
</dbReference>
<dbReference type="STRING" id="431595.K3WER5"/>
<dbReference type="PROSITE" id="PS50088">
    <property type="entry name" value="ANK_REPEAT"/>
    <property type="match status" value="2"/>
</dbReference>
<evidence type="ECO:0000256" key="5">
    <source>
        <dbReference type="SAM" id="MobiDB-lite"/>
    </source>
</evidence>
<evidence type="ECO:0000259" key="6">
    <source>
        <dbReference type="PROSITE" id="PS50089"/>
    </source>
</evidence>
<dbReference type="InterPro" id="IPR002110">
    <property type="entry name" value="Ankyrin_rpt"/>
</dbReference>
<dbReference type="eggNOG" id="KOG0505">
    <property type="taxonomic scope" value="Eukaryota"/>
</dbReference>
<name>K3WER5_GLOUD</name>
<reference evidence="7" key="3">
    <citation type="submission" date="2015-02" db="UniProtKB">
        <authorList>
            <consortium name="EnsemblProtists"/>
        </authorList>
    </citation>
    <scope>IDENTIFICATION</scope>
    <source>
        <strain evidence="7">DAOM BR144</strain>
    </source>
</reference>
<evidence type="ECO:0000256" key="3">
    <source>
        <dbReference type="PROSITE-ProRule" id="PRU00023"/>
    </source>
</evidence>
<dbReference type="Gene3D" id="3.30.40.10">
    <property type="entry name" value="Zinc/RING finger domain, C3HC4 (zinc finger)"/>
    <property type="match status" value="1"/>
</dbReference>
<accession>K3WER5</accession>
<keyword evidence="4" id="KW-0479">Metal-binding</keyword>
<dbReference type="AlphaFoldDB" id="K3WER5"/>
<organism evidence="7 8">
    <name type="scientific">Globisporangium ultimum (strain ATCC 200006 / CBS 805.95 / DAOM BR144)</name>
    <name type="common">Pythium ultimum</name>
    <dbReference type="NCBI Taxonomy" id="431595"/>
    <lineage>
        <taxon>Eukaryota</taxon>
        <taxon>Sar</taxon>
        <taxon>Stramenopiles</taxon>
        <taxon>Oomycota</taxon>
        <taxon>Peronosporomycetes</taxon>
        <taxon>Pythiales</taxon>
        <taxon>Pythiaceae</taxon>
        <taxon>Globisporangium</taxon>
    </lineage>
</organism>
<dbReference type="Pfam" id="PF12796">
    <property type="entry name" value="Ank_2"/>
    <property type="match status" value="1"/>
</dbReference>
<protein>
    <recommendedName>
        <fullName evidence="6">RING-type domain-containing protein</fullName>
    </recommendedName>
</protein>
<evidence type="ECO:0000313" key="7">
    <source>
        <dbReference type="EnsemblProtists" id="PYU1_T003456"/>
    </source>
</evidence>
<dbReference type="Pfam" id="PF13920">
    <property type="entry name" value="zf-C3HC4_3"/>
    <property type="match status" value="1"/>
</dbReference>
<evidence type="ECO:0000313" key="8">
    <source>
        <dbReference type="Proteomes" id="UP000019132"/>
    </source>
</evidence>
<dbReference type="InterPro" id="IPR036770">
    <property type="entry name" value="Ankyrin_rpt-contain_sf"/>
</dbReference>
<dbReference type="InterPro" id="IPR013083">
    <property type="entry name" value="Znf_RING/FYVE/PHD"/>
</dbReference>
<evidence type="ECO:0000256" key="2">
    <source>
        <dbReference type="ARBA" id="ARBA00023043"/>
    </source>
</evidence>
<dbReference type="SUPFAM" id="SSF48403">
    <property type="entry name" value="Ankyrin repeat"/>
    <property type="match status" value="1"/>
</dbReference>
<dbReference type="PROSITE" id="PS50089">
    <property type="entry name" value="ZF_RING_2"/>
    <property type="match status" value="1"/>
</dbReference>
<dbReference type="SUPFAM" id="SSF57850">
    <property type="entry name" value="RING/U-box"/>
    <property type="match status" value="1"/>
</dbReference>
<dbReference type="CDD" id="cd23129">
    <property type="entry name" value="RING-HC_XBAT35-like"/>
    <property type="match status" value="1"/>
</dbReference>
<keyword evidence="2 3" id="KW-0040">ANK repeat</keyword>
<feature type="repeat" description="ANK" evidence="3">
    <location>
        <begin position="86"/>
        <end position="108"/>
    </location>
</feature>
<feature type="domain" description="RING-type" evidence="6">
    <location>
        <begin position="455"/>
        <end position="494"/>
    </location>
</feature>
<keyword evidence="4" id="KW-0863">Zinc-finger</keyword>
<dbReference type="HOGENOM" id="CLU_027253_0_1_1"/>
<evidence type="ECO:0000256" key="1">
    <source>
        <dbReference type="ARBA" id="ARBA00022737"/>
    </source>
</evidence>
<dbReference type="PANTHER" id="PTHR24171">
    <property type="entry name" value="ANKYRIN REPEAT DOMAIN-CONTAINING PROTEIN 39-RELATED"/>
    <property type="match status" value="1"/>
</dbReference>
<dbReference type="EMBL" id="GL376603">
    <property type="status" value="NOT_ANNOTATED_CDS"/>
    <property type="molecule type" value="Genomic_DNA"/>
</dbReference>
<feature type="repeat" description="ANK" evidence="3">
    <location>
        <begin position="53"/>
        <end position="85"/>
    </location>
</feature>